<organism evidence="1 2">
    <name type="scientific">Phyllosticta citrichinensis</name>
    <dbReference type="NCBI Taxonomy" id="1130410"/>
    <lineage>
        <taxon>Eukaryota</taxon>
        <taxon>Fungi</taxon>
        <taxon>Dikarya</taxon>
        <taxon>Ascomycota</taxon>
        <taxon>Pezizomycotina</taxon>
        <taxon>Dothideomycetes</taxon>
        <taxon>Dothideomycetes incertae sedis</taxon>
        <taxon>Botryosphaeriales</taxon>
        <taxon>Phyllostictaceae</taxon>
        <taxon>Phyllosticta</taxon>
    </lineage>
</organism>
<dbReference type="Proteomes" id="UP001456524">
    <property type="component" value="Unassembled WGS sequence"/>
</dbReference>
<proteinExistence type="predicted"/>
<gene>
    <name evidence="1" type="ORF">IWX90DRAFT_415009</name>
</gene>
<protein>
    <submittedName>
        <fullName evidence="1">Uncharacterized protein</fullName>
    </submittedName>
</protein>
<reference evidence="1 2" key="1">
    <citation type="journal article" date="2022" name="G3 (Bethesda)">
        <title>Enemy or ally: a genomic approach to elucidate the lifestyle of Phyllosticta citrichinaensis.</title>
        <authorList>
            <person name="Buijs V.A."/>
            <person name="Groenewald J.Z."/>
            <person name="Haridas S."/>
            <person name="LaButti K.M."/>
            <person name="Lipzen A."/>
            <person name="Martin F.M."/>
            <person name="Barry K."/>
            <person name="Grigoriev I.V."/>
            <person name="Crous P.W."/>
            <person name="Seidl M.F."/>
        </authorList>
    </citation>
    <scope>NUCLEOTIDE SEQUENCE [LARGE SCALE GENOMIC DNA]</scope>
    <source>
        <strain evidence="1 2">CBS 129764</strain>
    </source>
</reference>
<comment type="caution">
    <text evidence="1">The sequence shown here is derived from an EMBL/GenBank/DDBJ whole genome shotgun (WGS) entry which is preliminary data.</text>
</comment>
<evidence type="ECO:0000313" key="1">
    <source>
        <dbReference type="EMBL" id="KAK8166630.1"/>
    </source>
</evidence>
<sequence length="469" mass="52259">MADAIGIVTEIIEFIKIGKKDLEQQQQLTETIQFFEGQAEAFKANTAQNNNPIFPRDRKLIDQIIKRCVKQQNDLERHLNGITGQLDGSRSQRAWAAVCALRKDSQSQDSFDRLQLDLTKLSSMFLQQSFVLLQNQRQLKIHDKVESLEATIMNLSTHTQIATTRLIDDAIDRDMSMMKLGHQELTWCYANEANTKKTQMALSQRPTTSNSVPEFPGFAAFHLQDHIQSAAQCKCKSRPKTLFWSLGLLNSHDKRDHQSDCPLFGTSEREVNVALRLAVPFIFEKSIQFVFNASWGAGGVALSPAVKLTVMAVDRSQSPAFIPYSGEDLSLSMSKTRTALPYSGPTVTKYASRVIKMMVGGYGADPNTIISSSSKNDPKKTNYENHSLMDLILMRTTVEIQVGEKSAEVVPIEAILNNHGSAPFKLSSKYFASEGYSGCSFGHIVRLFNSLDLAQGMQAVPLTSHQSRL</sequence>
<evidence type="ECO:0000313" key="2">
    <source>
        <dbReference type="Proteomes" id="UP001456524"/>
    </source>
</evidence>
<keyword evidence="2" id="KW-1185">Reference proteome</keyword>
<accession>A0ABR1XTU8</accession>
<dbReference type="EMBL" id="JBBWUH010000005">
    <property type="protein sequence ID" value="KAK8166630.1"/>
    <property type="molecule type" value="Genomic_DNA"/>
</dbReference>
<name>A0ABR1XTU8_9PEZI</name>